<evidence type="ECO:0000313" key="2">
    <source>
        <dbReference type="EMBL" id="DAF93897.1"/>
    </source>
</evidence>
<sequence length="120" mass="13713">MTDYLNAKCSICGKPYHLCNDCANTKSFTPWRTIADTVNCYKIFLTLRDYTNGYVSKDDIKKALKNCDLSELETFEENIKKSIKEILLEDKNKVTKTPKKRSIQNVSTAEGNTDTDSNEK</sequence>
<feature type="compositionally biased region" description="Polar residues" evidence="1">
    <location>
        <begin position="103"/>
        <end position="120"/>
    </location>
</feature>
<proteinExistence type="predicted"/>
<name>A0A8S5UHC3_9CAUD</name>
<keyword evidence="2" id="KW-0862">Zinc</keyword>
<evidence type="ECO:0000256" key="1">
    <source>
        <dbReference type="SAM" id="MobiDB-lite"/>
    </source>
</evidence>
<dbReference type="EMBL" id="BK016088">
    <property type="protein sequence ID" value="DAF93897.1"/>
    <property type="molecule type" value="Genomic_DNA"/>
</dbReference>
<organism evidence="2">
    <name type="scientific">Siphoviridae sp. ctZd434</name>
    <dbReference type="NCBI Taxonomy" id="2825559"/>
    <lineage>
        <taxon>Viruses</taxon>
        <taxon>Duplodnaviria</taxon>
        <taxon>Heunggongvirae</taxon>
        <taxon>Uroviricota</taxon>
        <taxon>Caudoviricetes</taxon>
    </lineage>
</organism>
<dbReference type="GO" id="GO:0008270">
    <property type="term" value="F:zinc ion binding"/>
    <property type="evidence" value="ECO:0007669"/>
    <property type="project" value="UniProtKB-KW"/>
</dbReference>
<feature type="region of interest" description="Disordered" evidence="1">
    <location>
        <begin position="94"/>
        <end position="120"/>
    </location>
</feature>
<accession>A0A8S5UHC3</accession>
<reference evidence="2" key="1">
    <citation type="journal article" date="2021" name="Proc. Natl. Acad. Sci. U.S.A.">
        <title>A Catalog of Tens of Thousands of Viruses from Human Metagenomes Reveals Hidden Associations with Chronic Diseases.</title>
        <authorList>
            <person name="Tisza M.J."/>
            <person name="Buck C.B."/>
        </authorList>
    </citation>
    <scope>NUCLEOTIDE SEQUENCE</scope>
    <source>
        <strain evidence="2">CtZd434</strain>
    </source>
</reference>
<protein>
    <submittedName>
        <fullName evidence="2">C2H2 type zinc-finger protein</fullName>
    </submittedName>
</protein>
<keyword evidence="2" id="KW-0479">Metal-binding</keyword>
<keyword evidence="2" id="KW-0863">Zinc-finger</keyword>